<keyword evidence="2" id="KW-1185">Reference proteome</keyword>
<evidence type="ECO:0000313" key="2">
    <source>
        <dbReference type="Proteomes" id="UP000323506"/>
    </source>
</evidence>
<protein>
    <submittedName>
        <fullName evidence="1">Uncharacterized protein</fullName>
    </submittedName>
</protein>
<dbReference type="AlphaFoldDB" id="A0A5D2D5U5"/>
<dbReference type="EMBL" id="CM017703">
    <property type="protein sequence ID" value="TYG76959.1"/>
    <property type="molecule type" value="Genomic_DNA"/>
</dbReference>
<name>A0A5D2D5U5_GOSDA</name>
<gene>
    <name evidence="1" type="ORF">ES288_D03G156100v1</name>
</gene>
<accession>A0A5D2D5U5</accession>
<proteinExistence type="predicted"/>
<reference evidence="1 2" key="1">
    <citation type="submission" date="2019-06" db="EMBL/GenBank/DDBJ databases">
        <title>WGS assembly of Gossypium darwinii.</title>
        <authorList>
            <person name="Chen Z.J."/>
            <person name="Sreedasyam A."/>
            <person name="Ando A."/>
            <person name="Song Q."/>
            <person name="De L."/>
            <person name="Hulse-Kemp A."/>
            <person name="Ding M."/>
            <person name="Ye W."/>
            <person name="Kirkbride R."/>
            <person name="Jenkins J."/>
            <person name="Plott C."/>
            <person name="Lovell J."/>
            <person name="Lin Y.-M."/>
            <person name="Vaughn R."/>
            <person name="Liu B."/>
            <person name="Li W."/>
            <person name="Simpson S."/>
            <person name="Scheffler B."/>
            <person name="Saski C."/>
            <person name="Grover C."/>
            <person name="Hu G."/>
            <person name="Conover J."/>
            <person name="Carlson J."/>
            <person name="Shu S."/>
            <person name="Boston L."/>
            <person name="Williams M."/>
            <person name="Peterson D."/>
            <person name="Mcgee K."/>
            <person name="Jones D."/>
            <person name="Wendel J."/>
            <person name="Stelly D."/>
            <person name="Grimwood J."/>
            <person name="Schmutz J."/>
        </authorList>
    </citation>
    <scope>NUCLEOTIDE SEQUENCE [LARGE SCALE GENOMIC DNA]</scope>
    <source>
        <strain evidence="1">1808015.09</strain>
    </source>
</reference>
<sequence>MGSLICLSWNEMSPSTEILRKPILAAKSKALSQALASATKASWIPS</sequence>
<dbReference type="Proteomes" id="UP000323506">
    <property type="component" value="Chromosome D03"/>
</dbReference>
<organism evidence="1 2">
    <name type="scientific">Gossypium darwinii</name>
    <name type="common">Darwin's cotton</name>
    <name type="synonym">Gossypium barbadense var. darwinii</name>
    <dbReference type="NCBI Taxonomy" id="34276"/>
    <lineage>
        <taxon>Eukaryota</taxon>
        <taxon>Viridiplantae</taxon>
        <taxon>Streptophyta</taxon>
        <taxon>Embryophyta</taxon>
        <taxon>Tracheophyta</taxon>
        <taxon>Spermatophyta</taxon>
        <taxon>Magnoliopsida</taxon>
        <taxon>eudicotyledons</taxon>
        <taxon>Gunneridae</taxon>
        <taxon>Pentapetalae</taxon>
        <taxon>rosids</taxon>
        <taxon>malvids</taxon>
        <taxon>Malvales</taxon>
        <taxon>Malvaceae</taxon>
        <taxon>Malvoideae</taxon>
        <taxon>Gossypium</taxon>
    </lineage>
</organism>
<evidence type="ECO:0000313" key="1">
    <source>
        <dbReference type="EMBL" id="TYG76959.1"/>
    </source>
</evidence>